<keyword evidence="2" id="KW-0812">Transmembrane</keyword>
<organism evidence="3 4">
    <name type="scientific">Colletotrichum liriopes</name>
    <dbReference type="NCBI Taxonomy" id="708192"/>
    <lineage>
        <taxon>Eukaryota</taxon>
        <taxon>Fungi</taxon>
        <taxon>Dikarya</taxon>
        <taxon>Ascomycota</taxon>
        <taxon>Pezizomycotina</taxon>
        <taxon>Sordariomycetes</taxon>
        <taxon>Hypocreomycetidae</taxon>
        <taxon>Glomerellales</taxon>
        <taxon>Glomerellaceae</taxon>
        <taxon>Colletotrichum</taxon>
        <taxon>Colletotrichum spaethianum species complex</taxon>
    </lineage>
</organism>
<accession>A0AA37M0B0</accession>
<dbReference type="Proteomes" id="UP001055172">
    <property type="component" value="Unassembled WGS sequence"/>
</dbReference>
<feature type="compositionally biased region" description="Basic and acidic residues" evidence="1">
    <location>
        <begin position="33"/>
        <end position="47"/>
    </location>
</feature>
<evidence type="ECO:0000256" key="1">
    <source>
        <dbReference type="SAM" id="MobiDB-lite"/>
    </source>
</evidence>
<feature type="transmembrane region" description="Helical" evidence="2">
    <location>
        <begin position="149"/>
        <end position="174"/>
    </location>
</feature>
<proteinExistence type="predicted"/>
<evidence type="ECO:0000313" key="3">
    <source>
        <dbReference type="EMBL" id="GJC90268.1"/>
    </source>
</evidence>
<keyword evidence="2" id="KW-1133">Transmembrane helix</keyword>
<reference evidence="3 4" key="1">
    <citation type="submission" date="2021-07" db="EMBL/GenBank/DDBJ databases">
        <title>Genome data of Colletotrichum spaethianum.</title>
        <authorList>
            <person name="Utami Y.D."/>
            <person name="Hiruma K."/>
        </authorList>
    </citation>
    <scope>NUCLEOTIDE SEQUENCE [LARGE SCALE GENOMIC DNA]</scope>
    <source>
        <strain evidence="3 4">MAFF 242679</strain>
    </source>
</reference>
<feature type="compositionally biased region" description="Polar residues" evidence="1">
    <location>
        <begin position="48"/>
        <end position="59"/>
    </location>
</feature>
<dbReference type="AlphaFoldDB" id="A0AA37M0B0"/>
<protein>
    <submittedName>
        <fullName evidence="3">Uncharacterized protein</fullName>
    </submittedName>
</protein>
<evidence type="ECO:0000313" key="4">
    <source>
        <dbReference type="Proteomes" id="UP001055172"/>
    </source>
</evidence>
<comment type="caution">
    <text evidence="3">The sequence shown here is derived from an EMBL/GenBank/DDBJ whole genome shotgun (WGS) entry which is preliminary data.</text>
</comment>
<gene>
    <name evidence="3" type="ORF">ColLi_13106</name>
</gene>
<feature type="region of interest" description="Disordered" evidence="1">
    <location>
        <begin position="33"/>
        <end position="125"/>
    </location>
</feature>
<name>A0AA37M0B0_9PEZI</name>
<feature type="compositionally biased region" description="Low complexity" evidence="1">
    <location>
        <begin position="94"/>
        <end position="103"/>
    </location>
</feature>
<sequence length="473" mass="53676">MSCGIGKNISNAELRAAKNAAMAEAAMLHNEQLWRDKEEKTRHDNRTRQSNRGQTSLPHQDQAARRQHNDTPSSEAATNKGLTTAGRRYHRHPTATTTTTTTTSHQPGLATDESSSQEQDERKSGRFEIPNVPTLLLCLMRHVVGYMKLLFPVPGFALWIMFWLMALVILAAVARSFVFQWAPALVLSLIWSQQERLETGGFERLMVDISFPRFSSVNSVLLRKVDGAVESRDEWKASVAVVSPADADDRMRSIDNIIQQYMMDFEDGRRSLVQFTKQHMDLRPARWYDRILLRPSPGKAMLRHIDRLKQHWEEGLERISRMSRYLDRVDGDETLKTISKTSSSWSHEISSYESQMAAAVRAAHLNGDTDKLSVFWSSLEDVQPMGAQARLLHVGASLELQLFQALMRAVAEEKDAIVSRAQQKTRELGEMVLAKAYWWTATADEIAEVQARVRTIVDRHLDAVEEAYVGFRG</sequence>
<feature type="compositionally biased region" description="Polar residues" evidence="1">
    <location>
        <begin position="70"/>
        <end position="82"/>
    </location>
</feature>
<evidence type="ECO:0000256" key="2">
    <source>
        <dbReference type="SAM" id="Phobius"/>
    </source>
</evidence>
<keyword evidence="2" id="KW-0472">Membrane</keyword>
<keyword evidence="4" id="KW-1185">Reference proteome</keyword>
<dbReference type="EMBL" id="BPPX01000051">
    <property type="protein sequence ID" value="GJC90268.1"/>
    <property type="molecule type" value="Genomic_DNA"/>
</dbReference>